<organism evidence="1 2">
    <name type="scientific">Pedobacter chinensis</name>
    <dbReference type="NCBI Taxonomy" id="2282421"/>
    <lineage>
        <taxon>Bacteria</taxon>
        <taxon>Pseudomonadati</taxon>
        <taxon>Bacteroidota</taxon>
        <taxon>Sphingobacteriia</taxon>
        <taxon>Sphingobacteriales</taxon>
        <taxon>Sphingobacteriaceae</taxon>
        <taxon>Pedobacter</taxon>
    </lineage>
</organism>
<comment type="caution">
    <text evidence="1">The sequence shown here is derived from an EMBL/GenBank/DDBJ whole genome shotgun (WGS) entry which is preliminary data.</text>
</comment>
<keyword evidence="2" id="KW-1185">Reference proteome</keyword>
<protein>
    <submittedName>
        <fullName evidence="1">Uncharacterized protein</fullName>
    </submittedName>
</protein>
<sequence length="78" mass="9086">MDVPALQWSDLNHKGKIFLLQSLNPIYLPYKVNAEEVLEVWQFHSLHTTNLPEGATDMDRLMKMMQEMKAEIKSIRNG</sequence>
<dbReference type="Proteomes" id="UP000253961">
    <property type="component" value="Unassembled WGS sequence"/>
</dbReference>
<evidence type="ECO:0000313" key="1">
    <source>
        <dbReference type="EMBL" id="RDC55255.1"/>
    </source>
</evidence>
<dbReference type="EMBL" id="QPKV01000007">
    <property type="protein sequence ID" value="RDC55255.1"/>
    <property type="molecule type" value="Genomic_DNA"/>
</dbReference>
<evidence type="ECO:0000313" key="2">
    <source>
        <dbReference type="Proteomes" id="UP000253961"/>
    </source>
</evidence>
<gene>
    <name evidence="1" type="ORF">DU508_16900</name>
</gene>
<proteinExistence type="predicted"/>
<name>A0A369PVJ2_9SPHI</name>
<accession>A0A369PVJ2</accession>
<dbReference type="AlphaFoldDB" id="A0A369PVJ2"/>
<reference evidence="1 2" key="1">
    <citation type="submission" date="2018-07" db="EMBL/GenBank/DDBJ databases">
        <title>Pedobacter sp. nov., isolated from soil.</title>
        <authorList>
            <person name="Zhou L.Y."/>
            <person name="Du Z.J."/>
        </authorList>
    </citation>
    <scope>NUCLEOTIDE SEQUENCE [LARGE SCALE GENOMIC DNA]</scope>
    <source>
        <strain evidence="1 2">JDX94</strain>
    </source>
</reference>